<comment type="caution">
    <text evidence="2">The sequence shown here is derived from an EMBL/GenBank/DDBJ whole genome shotgun (WGS) entry which is preliminary data.</text>
</comment>
<proteinExistence type="predicted"/>
<evidence type="ECO:0000313" key="3">
    <source>
        <dbReference type="Proteomes" id="UP001152320"/>
    </source>
</evidence>
<keyword evidence="3" id="KW-1185">Reference proteome</keyword>
<dbReference type="EMBL" id="JAIZAY010000008">
    <property type="protein sequence ID" value="KAJ8037167.1"/>
    <property type="molecule type" value="Genomic_DNA"/>
</dbReference>
<keyword evidence="1" id="KW-0472">Membrane</keyword>
<name>A0A9Q1H6A7_HOLLE</name>
<reference evidence="2" key="1">
    <citation type="submission" date="2021-10" db="EMBL/GenBank/DDBJ databases">
        <title>Tropical sea cucumber genome reveals ecological adaptation and Cuvierian tubules defense mechanism.</title>
        <authorList>
            <person name="Chen T."/>
        </authorList>
    </citation>
    <scope>NUCLEOTIDE SEQUENCE</scope>
    <source>
        <strain evidence="2">Nanhai2018</strain>
        <tissue evidence="2">Muscle</tissue>
    </source>
</reference>
<keyword evidence="1" id="KW-1133">Transmembrane helix</keyword>
<keyword evidence="1" id="KW-0812">Transmembrane</keyword>
<feature type="transmembrane region" description="Helical" evidence="1">
    <location>
        <begin position="95"/>
        <end position="114"/>
    </location>
</feature>
<gene>
    <name evidence="2" type="ORF">HOLleu_17915</name>
</gene>
<dbReference type="AlphaFoldDB" id="A0A9Q1H6A7"/>
<feature type="transmembrane region" description="Helical" evidence="1">
    <location>
        <begin position="45"/>
        <end position="62"/>
    </location>
</feature>
<dbReference type="Proteomes" id="UP001152320">
    <property type="component" value="Chromosome 8"/>
</dbReference>
<evidence type="ECO:0000256" key="1">
    <source>
        <dbReference type="SAM" id="Phobius"/>
    </source>
</evidence>
<organism evidence="2 3">
    <name type="scientific">Holothuria leucospilota</name>
    <name type="common">Black long sea cucumber</name>
    <name type="synonym">Mertensiothuria leucospilota</name>
    <dbReference type="NCBI Taxonomy" id="206669"/>
    <lineage>
        <taxon>Eukaryota</taxon>
        <taxon>Metazoa</taxon>
        <taxon>Echinodermata</taxon>
        <taxon>Eleutherozoa</taxon>
        <taxon>Echinozoa</taxon>
        <taxon>Holothuroidea</taxon>
        <taxon>Aspidochirotacea</taxon>
        <taxon>Aspidochirotida</taxon>
        <taxon>Holothuriidae</taxon>
        <taxon>Holothuria</taxon>
    </lineage>
</organism>
<accession>A0A9Q1H6A7</accession>
<sequence>MKSRTVSMKKKTLLVQKKMLKCHHKNFTKMSQSNLSHKKLKKRNFIIYKIFHMWVGGMILGLDPKAQYSLKSANAADLYEYGTKIMINLSKLHHFWSNNTVLFVACRCSCLLVINKCIKYINLHS</sequence>
<evidence type="ECO:0000313" key="2">
    <source>
        <dbReference type="EMBL" id="KAJ8037167.1"/>
    </source>
</evidence>
<protein>
    <submittedName>
        <fullName evidence="2">Uncharacterized protein</fullName>
    </submittedName>
</protein>